<proteinExistence type="predicted"/>
<name>A0A9W9ZYJ1_9CNID</name>
<evidence type="ECO:0000313" key="2">
    <source>
        <dbReference type="Proteomes" id="UP001163046"/>
    </source>
</evidence>
<evidence type="ECO:0000313" key="1">
    <source>
        <dbReference type="EMBL" id="KAJ7390247.1"/>
    </source>
</evidence>
<protein>
    <submittedName>
        <fullName evidence="1">Uncharacterized protein</fullName>
    </submittedName>
</protein>
<keyword evidence="2" id="KW-1185">Reference proteome</keyword>
<accession>A0A9W9ZYJ1</accession>
<comment type="caution">
    <text evidence="1">The sequence shown here is derived from an EMBL/GenBank/DDBJ whole genome shotgun (WGS) entry which is preliminary data.</text>
</comment>
<sequence length="124" mass="13895">MTCRVGSGRLATPGQLAARIPWDSLQSILVPSVVKTTPRSCKNLRHCASSVKPNSDSTKEAGIEGRYLQHTQHNSRWRRNTGAGAERKQNNKLAHCHNKLYPSCSHISFYHFKLHSFSHPYKAG</sequence>
<dbReference type="Proteomes" id="UP001163046">
    <property type="component" value="Unassembled WGS sequence"/>
</dbReference>
<gene>
    <name evidence="1" type="ORF">OS493_026759</name>
</gene>
<reference evidence="1" key="1">
    <citation type="submission" date="2023-01" db="EMBL/GenBank/DDBJ databases">
        <title>Genome assembly of the deep-sea coral Lophelia pertusa.</title>
        <authorList>
            <person name="Herrera S."/>
            <person name="Cordes E."/>
        </authorList>
    </citation>
    <scope>NUCLEOTIDE SEQUENCE</scope>
    <source>
        <strain evidence="1">USNM1676648</strain>
        <tissue evidence="1">Polyp</tissue>
    </source>
</reference>
<dbReference type="EMBL" id="MU825419">
    <property type="protein sequence ID" value="KAJ7390247.1"/>
    <property type="molecule type" value="Genomic_DNA"/>
</dbReference>
<organism evidence="1 2">
    <name type="scientific">Desmophyllum pertusum</name>
    <dbReference type="NCBI Taxonomy" id="174260"/>
    <lineage>
        <taxon>Eukaryota</taxon>
        <taxon>Metazoa</taxon>
        <taxon>Cnidaria</taxon>
        <taxon>Anthozoa</taxon>
        <taxon>Hexacorallia</taxon>
        <taxon>Scleractinia</taxon>
        <taxon>Caryophylliina</taxon>
        <taxon>Caryophylliidae</taxon>
        <taxon>Desmophyllum</taxon>
    </lineage>
</organism>
<dbReference type="AlphaFoldDB" id="A0A9W9ZYJ1"/>